<keyword evidence="3" id="KW-1185">Reference proteome</keyword>
<reference evidence="2 3" key="1">
    <citation type="submission" date="2019-07" db="EMBL/GenBank/DDBJ databases">
        <title>Genomic Encyclopedia of Archaeal and Bacterial Type Strains, Phase II (KMG-II): from individual species to whole genera.</title>
        <authorList>
            <person name="Goeker M."/>
        </authorList>
    </citation>
    <scope>NUCLEOTIDE SEQUENCE [LARGE SCALE GENOMIC DNA]</scope>
    <source>
        <strain evidence="2 3">DSM 21935</strain>
    </source>
</reference>
<organism evidence="2 3">
    <name type="scientific">Fodinibius salinus</name>
    <dbReference type="NCBI Taxonomy" id="860790"/>
    <lineage>
        <taxon>Bacteria</taxon>
        <taxon>Pseudomonadati</taxon>
        <taxon>Balneolota</taxon>
        <taxon>Balneolia</taxon>
        <taxon>Balneolales</taxon>
        <taxon>Balneolaceae</taxon>
        <taxon>Fodinibius</taxon>
    </lineage>
</organism>
<keyword evidence="1" id="KW-1133">Transmembrane helix</keyword>
<keyword evidence="1" id="KW-0472">Membrane</keyword>
<keyword evidence="1" id="KW-0812">Transmembrane</keyword>
<evidence type="ECO:0008006" key="4">
    <source>
        <dbReference type="Google" id="ProtNLM"/>
    </source>
</evidence>
<dbReference type="RefSeq" id="WP_148899835.1">
    <property type="nucleotide sequence ID" value="NZ_VNHY01000005.1"/>
</dbReference>
<feature type="transmembrane region" description="Helical" evidence="1">
    <location>
        <begin position="6"/>
        <end position="28"/>
    </location>
</feature>
<evidence type="ECO:0000256" key="1">
    <source>
        <dbReference type="SAM" id="Phobius"/>
    </source>
</evidence>
<evidence type="ECO:0000313" key="3">
    <source>
        <dbReference type="Proteomes" id="UP000324595"/>
    </source>
</evidence>
<dbReference type="OrthoDB" id="1525215at2"/>
<gene>
    <name evidence="2" type="ORF">LX73_2518</name>
</gene>
<sequence length="100" mass="11464">MASNSKIRSILALTSSFIGGVTIGLLLAPKNGSANRRWLNKKVRKLSRWADYHRQQAQRSGIKEYHNLRTLLNRRIHDNIPDLYESTADIPLSKHDLNNE</sequence>
<dbReference type="Proteomes" id="UP000324595">
    <property type="component" value="Unassembled WGS sequence"/>
</dbReference>
<comment type="caution">
    <text evidence="2">The sequence shown here is derived from an EMBL/GenBank/DDBJ whole genome shotgun (WGS) entry which is preliminary data.</text>
</comment>
<name>A0A5D3YFA9_9BACT</name>
<dbReference type="EMBL" id="VNHY01000005">
    <property type="protein sequence ID" value="TYP91693.1"/>
    <property type="molecule type" value="Genomic_DNA"/>
</dbReference>
<dbReference type="AlphaFoldDB" id="A0A5D3YFA9"/>
<evidence type="ECO:0000313" key="2">
    <source>
        <dbReference type="EMBL" id="TYP91693.1"/>
    </source>
</evidence>
<accession>A0A5D3YFA9</accession>
<protein>
    <recommendedName>
        <fullName evidence="4">YtxH-like protein</fullName>
    </recommendedName>
</protein>
<proteinExistence type="predicted"/>